<dbReference type="CDD" id="cd01821">
    <property type="entry name" value="Rhamnogalacturan_acetylesterase_like"/>
    <property type="match status" value="1"/>
</dbReference>
<evidence type="ECO:0000313" key="4">
    <source>
        <dbReference type="EMBL" id="GIO30399.1"/>
    </source>
</evidence>
<evidence type="ECO:0000313" key="5">
    <source>
        <dbReference type="Proteomes" id="UP000679779"/>
    </source>
</evidence>
<dbReference type="PANTHER" id="PTHR43695">
    <property type="entry name" value="PUTATIVE (AFU_ORTHOLOGUE AFUA_2G17250)-RELATED"/>
    <property type="match status" value="1"/>
</dbReference>
<dbReference type="Pfam" id="PF13472">
    <property type="entry name" value="Lipase_GDSL_2"/>
    <property type="match status" value="1"/>
</dbReference>
<reference evidence="4" key="1">
    <citation type="submission" date="2021-03" db="EMBL/GenBank/DDBJ databases">
        <title>Antimicrobial resistance genes in bacteria isolated from Japanese honey, and their potential for conferring macrolide and lincosamide resistance in the American foulbrood pathogen Paenibacillus larvae.</title>
        <authorList>
            <person name="Okamoto M."/>
            <person name="Kumagai M."/>
            <person name="Kanamori H."/>
            <person name="Takamatsu D."/>
        </authorList>
    </citation>
    <scope>NUCLEOTIDE SEQUENCE</scope>
    <source>
        <strain evidence="4">J2TS6</strain>
    </source>
</reference>
<accession>A0A920CAT8</accession>
<proteinExistence type="inferred from homology"/>
<dbReference type="AlphaFoldDB" id="A0A920CAT8"/>
<dbReference type="RefSeq" id="WP_244873082.1">
    <property type="nucleotide sequence ID" value="NZ_BORQ01000001.1"/>
</dbReference>
<evidence type="ECO:0000256" key="1">
    <source>
        <dbReference type="ARBA" id="ARBA00008668"/>
    </source>
</evidence>
<dbReference type="InterPro" id="IPR037459">
    <property type="entry name" value="RhgT-like"/>
</dbReference>
<dbReference type="GO" id="GO:0016787">
    <property type="term" value="F:hydrolase activity"/>
    <property type="evidence" value="ECO:0007669"/>
    <property type="project" value="UniProtKB-KW"/>
</dbReference>
<name>A0A920CAT8_9BACL</name>
<organism evidence="4 5">
    <name type="scientific">Paenibacillus albilobatus</name>
    <dbReference type="NCBI Taxonomy" id="2716884"/>
    <lineage>
        <taxon>Bacteria</taxon>
        <taxon>Bacillati</taxon>
        <taxon>Bacillota</taxon>
        <taxon>Bacilli</taxon>
        <taxon>Bacillales</taxon>
        <taxon>Paenibacillaceae</taxon>
        <taxon>Paenibacillus</taxon>
    </lineage>
</organism>
<dbReference type="SUPFAM" id="SSF52266">
    <property type="entry name" value="SGNH hydrolase"/>
    <property type="match status" value="1"/>
</dbReference>
<evidence type="ECO:0000259" key="3">
    <source>
        <dbReference type="Pfam" id="PF13472"/>
    </source>
</evidence>
<protein>
    <submittedName>
        <fullName evidence="4">Rhamnogalacturonan acetylesterase RhgT</fullName>
    </submittedName>
</protein>
<dbReference type="EMBL" id="BORQ01000001">
    <property type="protein sequence ID" value="GIO30399.1"/>
    <property type="molecule type" value="Genomic_DNA"/>
</dbReference>
<dbReference type="Proteomes" id="UP000679779">
    <property type="component" value="Unassembled WGS sequence"/>
</dbReference>
<sequence length="238" mass="25986">MAPKLFIAGDSTAAAKDPSQKPMAGWGEYLGRFLKPPLVIDNRAVNGRSTKSFLDEGCWAAIEQDLRAGDAVLIQFGHNDEKKEDPLRYTDPDTEYRSNLRHFIESTRDRGATPVLLTSVSRRRFTADGLPDPLAVGPYPAAMREVAAATGTPLLDIFAASQLLYRDLGPEASTTLFLHLPANQHPNYPEGVADDTHFSEEGARQIAKLVADAIACSDSLSSFHRYCVGLDRVGDLEV</sequence>
<comment type="caution">
    <text evidence="4">The sequence shown here is derived from an EMBL/GenBank/DDBJ whole genome shotgun (WGS) entry which is preliminary data.</text>
</comment>
<dbReference type="Gene3D" id="3.40.50.1110">
    <property type="entry name" value="SGNH hydrolase"/>
    <property type="match status" value="1"/>
</dbReference>
<dbReference type="InterPro" id="IPR013830">
    <property type="entry name" value="SGNH_hydro"/>
</dbReference>
<feature type="domain" description="SGNH hydrolase-type esterase" evidence="3">
    <location>
        <begin position="9"/>
        <end position="204"/>
    </location>
</feature>
<keyword evidence="2" id="KW-0378">Hydrolase</keyword>
<gene>
    <name evidence="4" type="primary">rhgT</name>
    <name evidence="4" type="ORF">J2TS6_15400</name>
</gene>
<dbReference type="PANTHER" id="PTHR43695:SF1">
    <property type="entry name" value="RHAMNOGALACTURONAN ACETYLESTERASE"/>
    <property type="match status" value="1"/>
</dbReference>
<dbReference type="InterPro" id="IPR036514">
    <property type="entry name" value="SGNH_hydro_sf"/>
</dbReference>
<comment type="similarity">
    <text evidence="1">Belongs to the 'GDSL' lipolytic enzyme family.</text>
</comment>
<keyword evidence="5" id="KW-1185">Reference proteome</keyword>
<evidence type="ECO:0000256" key="2">
    <source>
        <dbReference type="ARBA" id="ARBA00022801"/>
    </source>
</evidence>